<evidence type="ECO:0000259" key="2">
    <source>
        <dbReference type="Pfam" id="PF17111"/>
    </source>
</evidence>
<dbReference type="STRING" id="1036612.A0A1L9T581"/>
<dbReference type="InterPro" id="IPR031348">
    <property type="entry name" value="PigL_N"/>
</dbReference>
<feature type="region of interest" description="Disordered" evidence="1">
    <location>
        <begin position="380"/>
        <end position="440"/>
    </location>
</feature>
<evidence type="ECO:0000256" key="1">
    <source>
        <dbReference type="SAM" id="MobiDB-lite"/>
    </source>
</evidence>
<accession>A0A1L9T581</accession>
<organism evidence="3 4">
    <name type="scientific">Aspergillus sydowii CBS 593.65</name>
    <dbReference type="NCBI Taxonomy" id="1036612"/>
    <lineage>
        <taxon>Eukaryota</taxon>
        <taxon>Fungi</taxon>
        <taxon>Dikarya</taxon>
        <taxon>Ascomycota</taxon>
        <taxon>Pezizomycotina</taxon>
        <taxon>Eurotiomycetes</taxon>
        <taxon>Eurotiomycetidae</taxon>
        <taxon>Eurotiales</taxon>
        <taxon>Aspergillaceae</taxon>
        <taxon>Aspergillus</taxon>
        <taxon>Aspergillus subgen. Nidulantes</taxon>
    </lineage>
</organism>
<feature type="domain" description="Azaphilone pigments biosynthesis cluster protein L N-terminal" evidence="2">
    <location>
        <begin position="2"/>
        <end position="210"/>
    </location>
</feature>
<dbReference type="GeneID" id="63763957"/>
<proteinExistence type="predicted"/>
<dbReference type="OrthoDB" id="5068804at2759"/>
<feature type="compositionally biased region" description="Polar residues" evidence="1">
    <location>
        <begin position="412"/>
        <end position="421"/>
    </location>
</feature>
<keyword evidence="4" id="KW-1185">Reference proteome</keyword>
<dbReference type="VEuPathDB" id="FungiDB:ASPSYDRAFT_49675"/>
<dbReference type="Proteomes" id="UP000184356">
    <property type="component" value="Unassembled WGS sequence"/>
</dbReference>
<dbReference type="EMBL" id="KV878594">
    <property type="protein sequence ID" value="OJJ54555.1"/>
    <property type="molecule type" value="Genomic_DNA"/>
</dbReference>
<gene>
    <name evidence="3" type="ORF">ASPSYDRAFT_49675</name>
</gene>
<dbReference type="RefSeq" id="XP_040698361.1">
    <property type="nucleotide sequence ID" value="XM_040847884.1"/>
</dbReference>
<dbReference type="AlphaFoldDB" id="A0A1L9T581"/>
<reference evidence="4" key="1">
    <citation type="journal article" date="2017" name="Genome Biol.">
        <title>Comparative genomics reveals high biological diversity and specific adaptations in the industrially and medically important fungal genus Aspergillus.</title>
        <authorList>
            <person name="de Vries R.P."/>
            <person name="Riley R."/>
            <person name="Wiebenga A."/>
            <person name="Aguilar-Osorio G."/>
            <person name="Amillis S."/>
            <person name="Uchima C.A."/>
            <person name="Anderluh G."/>
            <person name="Asadollahi M."/>
            <person name="Askin M."/>
            <person name="Barry K."/>
            <person name="Battaglia E."/>
            <person name="Bayram O."/>
            <person name="Benocci T."/>
            <person name="Braus-Stromeyer S.A."/>
            <person name="Caldana C."/>
            <person name="Canovas D."/>
            <person name="Cerqueira G.C."/>
            <person name="Chen F."/>
            <person name="Chen W."/>
            <person name="Choi C."/>
            <person name="Clum A."/>
            <person name="Dos Santos R.A."/>
            <person name="Damasio A.R."/>
            <person name="Diallinas G."/>
            <person name="Emri T."/>
            <person name="Fekete E."/>
            <person name="Flipphi M."/>
            <person name="Freyberg S."/>
            <person name="Gallo A."/>
            <person name="Gournas C."/>
            <person name="Habgood R."/>
            <person name="Hainaut M."/>
            <person name="Harispe M.L."/>
            <person name="Henrissat B."/>
            <person name="Hilden K.S."/>
            <person name="Hope R."/>
            <person name="Hossain A."/>
            <person name="Karabika E."/>
            <person name="Karaffa L."/>
            <person name="Karanyi Z."/>
            <person name="Krasevec N."/>
            <person name="Kuo A."/>
            <person name="Kusch H."/>
            <person name="LaButti K."/>
            <person name="Lagendijk E.L."/>
            <person name="Lapidus A."/>
            <person name="Levasseur A."/>
            <person name="Lindquist E."/>
            <person name="Lipzen A."/>
            <person name="Logrieco A.F."/>
            <person name="MacCabe A."/>
            <person name="Maekelae M.R."/>
            <person name="Malavazi I."/>
            <person name="Melin P."/>
            <person name="Meyer V."/>
            <person name="Mielnichuk N."/>
            <person name="Miskei M."/>
            <person name="Molnar A.P."/>
            <person name="Mule G."/>
            <person name="Ngan C.Y."/>
            <person name="Orejas M."/>
            <person name="Orosz E."/>
            <person name="Ouedraogo J.P."/>
            <person name="Overkamp K.M."/>
            <person name="Park H.-S."/>
            <person name="Perrone G."/>
            <person name="Piumi F."/>
            <person name="Punt P.J."/>
            <person name="Ram A.F."/>
            <person name="Ramon A."/>
            <person name="Rauscher S."/>
            <person name="Record E."/>
            <person name="Riano-Pachon D.M."/>
            <person name="Robert V."/>
            <person name="Roehrig J."/>
            <person name="Ruller R."/>
            <person name="Salamov A."/>
            <person name="Salih N.S."/>
            <person name="Samson R.A."/>
            <person name="Sandor E."/>
            <person name="Sanguinetti M."/>
            <person name="Schuetze T."/>
            <person name="Sepcic K."/>
            <person name="Shelest E."/>
            <person name="Sherlock G."/>
            <person name="Sophianopoulou V."/>
            <person name="Squina F.M."/>
            <person name="Sun H."/>
            <person name="Susca A."/>
            <person name="Todd R.B."/>
            <person name="Tsang A."/>
            <person name="Unkles S.E."/>
            <person name="van de Wiele N."/>
            <person name="van Rossen-Uffink D."/>
            <person name="Oliveira J.V."/>
            <person name="Vesth T.C."/>
            <person name="Visser J."/>
            <person name="Yu J.-H."/>
            <person name="Zhou M."/>
            <person name="Andersen M.R."/>
            <person name="Archer D.B."/>
            <person name="Baker S.E."/>
            <person name="Benoit I."/>
            <person name="Brakhage A.A."/>
            <person name="Braus G.H."/>
            <person name="Fischer R."/>
            <person name="Frisvad J.C."/>
            <person name="Goldman G.H."/>
            <person name="Houbraken J."/>
            <person name="Oakley B."/>
            <person name="Pocsi I."/>
            <person name="Scazzocchio C."/>
            <person name="Seiboth B."/>
            <person name="vanKuyk P.A."/>
            <person name="Wortman J."/>
            <person name="Dyer P.S."/>
            <person name="Grigoriev I.V."/>
        </authorList>
    </citation>
    <scope>NUCLEOTIDE SEQUENCE [LARGE SCALE GENOMIC DNA]</scope>
    <source>
        <strain evidence="4">CBS 593.65</strain>
    </source>
</reference>
<evidence type="ECO:0000313" key="4">
    <source>
        <dbReference type="Proteomes" id="UP000184356"/>
    </source>
</evidence>
<name>A0A1L9T581_9EURO</name>
<evidence type="ECO:0000313" key="3">
    <source>
        <dbReference type="EMBL" id="OJJ54555.1"/>
    </source>
</evidence>
<sequence length="440" mass="48546">MAEAIGAASGLLTLSEFAFKASINLYTTVQSYQSHPKQVRELLDEIQALTDVLGPLTDTVSANTDVDLSALEFPLRQCGNACTELKKEINKCLPKPDSGKTSLRGWLRLRYMGDDINGFRGLISEYKLTISIALADAHLRKSSITAESIKAHEELIKTAKDDLGARLEILDEKMELILEKTTDDPNSDETELQRLKAERLSTEKCLEICTQLSQHIGEIVILKNRNASSASEDDPTTFPERVVSEGLQECRDSLNTTTAKLGEHMNSVWARLLAKSKTVLTSEEEIEELAKLKDQWETTRQCIDICSKADRRMRENVSNIVNHSTGDAVQFMVSTDGNIINGTNKGLGWRSRQVGGHLNDATVQQISRDFASLYLRHPEDATTTPHTASSAQNADESSYEFTQRYGRGSKLSPKSTPQGSMASARLAEGCHNSPQIRGGT</sequence>
<dbReference type="Pfam" id="PF17111">
    <property type="entry name" value="PigL_N"/>
    <property type="match status" value="1"/>
</dbReference>
<feature type="compositionally biased region" description="Polar residues" evidence="1">
    <location>
        <begin position="381"/>
        <end position="401"/>
    </location>
</feature>
<protein>
    <recommendedName>
        <fullName evidence="2">Azaphilone pigments biosynthesis cluster protein L N-terminal domain-containing protein</fullName>
    </recommendedName>
</protein>